<dbReference type="PANTHER" id="PTHR43434">
    <property type="entry name" value="PHOSPHOGLYCOLATE PHOSPHATASE"/>
    <property type="match status" value="1"/>
</dbReference>
<dbReference type="SFLD" id="SFLDS00003">
    <property type="entry name" value="Haloacid_Dehalogenase"/>
    <property type="match status" value="1"/>
</dbReference>
<proteinExistence type="predicted"/>
<gene>
    <name evidence="1" type="ORF">SAMN05421799_10937</name>
</gene>
<accession>A0A1N7NN32</accession>
<dbReference type="EMBL" id="FTOO01000009">
    <property type="protein sequence ID" value="SIS99680.1"/>
    <property type="molecule type" value="Genomic_DNA"/>
</dbReference>
<dbReference type="STRING" id="252246.SAMN05421799_10937"/>
<organism evidence="1 2">
    <name type="scientific">Alicyclobacillus vulcanalis</name>
    <dbReference type="NCBI Taxonomy" id="252246"/>
    <lineage>
        <taxon>Bacteria</taxon>
        <taxon>Bacillati</taxon>
        <taxon>Bacillota</taxon>
        <taxon>Bacilli</taxon>
        <taxon>Bacillales</taxon>
        <taxon>Alicyclobacillaceae</taxon>
        <taxon>Alicyclobacillus</taxon>
    </lineage>
</organism>
<dbReference type="RefSeq" id="WP_076347930.1">
    <property type="nucleotide sequence ID" value="NZ_FTOO01000009.1"/>
</dbReference>
<dbReference type="Pfam" id="PF13242">
    <property type="entry name" value="Hydrolase_like"/>
    <property type="match status" value="1"/>
</dbReference>
<protein>
    <submittedName>
        <fullName evidence="1">HAD-hyrolase-like</fullName>
    </submittedName>
</protein>
<dbReference type="InterPro" id="IPR036412">
    <property type="entry name" value="HAD-like_sf"/>
</dbReference>
<name>A0A1N7NN32_9BACL</name>
<dbReference type="Gene3D" id="3.40.50.1000">
    <property type="entry name" value="HAD superfamily/HAD-like"/>
    <property type="match status" value="1"/>
</dbReference>
<dbReference type="OrthoDB" id="2474611at2"/>
<sequence length="375" mass="41008">MFKTVLFDVDGVMLSEERYFDASALTVHELLTSDRFLGVQTVSPPFTPAPDDDTIRAIRRDVFRRDEVLEGLKNIGVNANWDMVYFVFVAELVRALEVANSRSSDVVAQAQAVLDAGWTEASLRALGEIVRSVVPEYVVQWDGYGALYEGASSRSELMERARTALARYAPNADAHALWQVGQETFQEWYLGDAYTGKATGKAGFLTSEYPIVDPAAFAALLADLKAAGVTLGIATGRPEIETRVPLTHFGWLSFFDPARVTNASDVVAAEEQAPHARPLSKPHPFSYLRSLRGERDVAKLLQVELPIPGLRGEVLIVGDSIADKLAADRLGASFAAVLTGLEGQAARPKFERLGAEYILNDVLELRRVLALTPVD</sequence>
<dbReference type="SUPFAM" id="SSF56784">
    <property type="entry name" value="HAD-like"/>
    <property type="match status" value="1"/>
</dbReference>
<dbReference type="InterPro" id="IPR023214">
    <property type="entry name" value="HAD_sf"/>
</dbReference>
<dbReference type="PANTHER" id="PTHR43434:SF1">
    <property type="entry name" value="PHOSPHOGLYCOLATE PHOSPHATASE"/>
    <property type="match status" value="1"/>
</dbReference>
<reference evidence="2" key="1">
    <citation type="submission" date="2017-01" db="EMBL/GenBank/DDBJ databases">
        <authorList>
            <person name="Varghese N."/>
            <person name="Submissions S."/>
        </authorList>
    </citation>
    <scope>NUCLEOTIDE SEQUENCE [LARGE SCALE GENOMIC DNA]</scope>
    <source>
        <strain evidence="2">DSM 16176</strain>
    </source>
</reference>
<dbReference type="AlphaFoldDB" id="A0A1N7NN32"/>
<dbReference type="GO" id="GO:0005829">
    <property type="term" value="C:cytosol"/>
    <property type="evidence" value="ECO:0007669"/>
    <property type="project" value="TreeGrafter"/>
</dbReference>
<dbReference type="GO" id="GO:0008967">
    <property type="term" value="F:phosphoglycolate phosphatase activity"/>
    <property type="evidence" value="ECO:0007669"/>
    <property type="project" value="TreeGrafter"/>
</dbReference>
<evidence type="ECO:0000313" key="2">
    <source>
        <dbReference type="Proteomes" id="UP000186156"/>
    </source>
</evidence>
<evidence type="ECO:0000313" key="1">
    <source>
        <dbReference type="EMBL" id="SIS99680.1"/>
    </source>
</evidence>
<keyword evidence="2" id="KW-1185">Reference proteome</keyword>
<dbReference type="GO" id="GO:0006281">
    <property type="term" value="P:DNA repair"/>
    <property type="evidence" value="ECO:0007669"/>
    <property type="project" value="TreeGrafter"/>
</dbReference>
<dbReference type="Proteomes" id="UP000186156">
    <property type="component" value="Unassembled WGS sequence"/>
</dbReference>
<dbReference type="SFLD" id="SFLDG01129">
    <property type="entry name" value="C1.5:_HAD__Beta-PGM__Phosphata"/>
    <property type="match status" value="1"/>
</dbReference>
<dbReference type="InterPro" id="IPR050155">
    <property type="entry name" value="HAD-like_hydrolase_sf"/>
</dbReference>